<sequence>MTGFQFLFVSTFYQTFRGRSTSHHVSGQATILDHLFLYTDCSIGQGVGNTMEAQGNSRHWKEIGDRRQGNRKGRIKEKKANGIFGGNTTEDRTYQTNPRKEKRRSGKDFGKEGNFSPLPGNSICSVGACEDLQRSSCS</sequence>
<keyword evidence="3" id="KW-1185">Reference proteome</keyword>
<organism evidence="2 3">
    <name type="scientific">Colletotrichum melonis</name>
    <dbReference type="NCBI Taxonomy" id="1209925"/>
    <lineage>
        <taxon>Eukaryota</taxon>
        <taxon>Fungi</taxon>
        <taxon>Dikarya</taxon>
        <taxon>Ascomycota</taxon>
        <taxon>Pezizomycotina</taxon>
        <taxon>Sordariomycetes</taxon>
        <taxon>Hypocreomycetidae</taxon>
        <taxon>Glomerellales</taxon>
        <taxon>Glomerellaceae</taxon>
        <taxon>Colletotrichum</taxon>
        <taxon>Colletotrichum acutatum species complex</taxon>
    </lineage>
</organism>
<feature type="region of interest" description="Disordered" evidence="1">
    <location>
        <begin position="49"/>
        <end position="125"/>
    </location>
</feature>
<evidence type="ECO:0000256" key="1">
    <source>
        <dbReference type="SAM" id="MobiDB-lite"/>
    </source>
</evidence>
<name>A0AAI9UZJ5_9PEZI</name>
<dbReference type="EMBL" id="MLGG01000004">
    <property type="protein sequence ID" value="KAK1465902.1"/>
    <property type="molecule type" value="Genomic_DNA"/>
</dbReference>
<protein>
    <submittedName>
        <fullName evidence="2">Uncharacterized protein</fullName>
    </submittedName>
</protein>
<dbReference type="AlphaFoldDB" id="A0AAI9UZJ5"/>
<reference evidence="2 3" key="1">
    <citation type="submission" date="2016-10" db="EMBL/GenBank/DDBJ databases">
        <title>The genome sequence of Colletotrichum fioriniae PJ7.</title>
        <authorList>
            <person name="Baroncelli R."/>
        </authorList>
    </citation>
    <scope>NUCLEOTIDE SEQUENCE [LARGE SCALE GENOMIC DNA]</scope>
    <source>
        <strain evidence="2">Col 31</strain>
    </source>
</reference>
<proteinExistence type="predicted"/>
<gene>
    <name evidence="2" type="ORF">CMEL01_11894</name>
</gene>
<accession>A0AAI9UZJ5</accession>
<feature type="compositionally biased region" description="Basic and acidic residues" evidence="1">
    <location>
        <begin position="59"/>
        <end position="68"/>
    </location>
</feature>
<dbReference type="Proteomes" id="UP001239795">
    <property type="component" value="Unassembled WGS sequence"/>
</dbReference>
<comment type="caution">
    <text evidence="2">The sequence shown here is derived from an EMBL/GenBank/DDBJ whole genome shotgun (WGS) entry which is preliminary data.</text>
</comment>
<evidence type="ECO:0000313" key="2">
    <source>
        <dbReference type="EMBL" id="KAK1465902.1"/>
    </source>
</evidence>
<evidence type="ECO:0000313" key="3">
    <source>
        <dbReference type="Proteomes" id="UP001239795"/>
    </source>
</evidence>